<keyword evidence="8" id="KW-0496">Mitochondrion</keyword>
<dbReference type="GO" id="GO:0016031">
    <property type="term" value="P:tRNA import into mitochondrion"/>
    <property type="evidence" value="ECO:0007669"/>
    <property type="project" value="TreeGrafter"/>
</dbReference>
<dbReference type="GO" id="GO:0006886">
    <property type="term" value="P:intracellular protein transport"/>
    <property type="evidence" value="ECO:0007669"/>
    <property type="project" value="InterPro"/>
</dbReference>
<dbReference type="Pfam" id="PF02064">
    <property type="entry name" value="MAS20"/>
    <property type="match status" value="1"/>
</dbReference>
<evidence type="ECO:0000256" key="10">
    <source>
        <dbReference type="ARBA" id="ARBA00042705"/>
    </source>
</evidence>
<keyword evidence="16" id="KW-1185">Reference proteome</keyword>
<evidence type="ECO:0000256" key="8">
    <source>
        <dbReference type="ARBA" id="ARBA00023128"/>
    </source>
</evidence>
<evidence type="ECO:0000256" key="2">
    <source>
        <dbReference type="ARBA" id="ARBA00005792"/>
    </source>
</evidence>
<organism evidence="15 16">
    <name type="scientific">Metschnikowia bicuspidata</name>
    <dbReference type="NCBI Taxonomy" id="27322"/>
    <lineage>
        <taxon>Eukaryota</taxon>
        <taxon>Fungi</taxon>
        <taxon>Dikarya</taxon>
        <taxon>Ascomycota</taxon>
        <taxon>Saccharomycotina</taxon>
        <taxon>Pichiomycetes</taxon>
        <taxon>Metschnikowiaceae</taxon>
        <taxon>Metschnikowia</taxon>
    </lineage>
</organism>
<dbReference type="GO" id="GO:0030943">
    <property type="term" value="F:mitochondrion targeting sequence binding"/>
    <property type="evidence" value="ECO:0007669"/>
    <property type="project" value="TreeGrafter"/>
</dbReference>
<reference evidence="16" key="1">
    <citation type="journal article" date="2018" name="Nat. Microbiol.">
        <title>Leveraging single-cell genomics to expand the fungal tree of life.</title>
        <authorList>
            <person name="Ahrendt S.R."/>
            <person name="Quandt C.A."/>
            <person name="Ciobanu D."/>
            <person name="Clum A."/>
            <person name="Salamov A."/>
            <person name="Andreopoulos B."/>
            <person name="Cheng J.F."/>
            <person name="Woyke T."/>
            <person name="Pelin A."/>
            <person name="Henrissat B."/>
            <person name="Reynolds N.K."/>
            <person name="Benny G.L."/>
            <person name="Smith M.E."/>
            <person name="James T.Y."/>
            <person name="Grigoriev I.V."/>
        </authorList>
    </citation>
    <scope>NUCLEOTIDE SEQUENCE [LARGE SCALE GENOMIC DNA]</scope>
    <source>
        <strain evidence="16">Baker2002</strain>
    </source>
</reference>
<dbReference type="OrthoDB" id="2154253at2759"/>
<keyword evidence="7" id="KW-1133">Transmembrane helix</keyword>
<dbReference type="AlphaFoldDB" id="A0A4P9Z760"/>
<evidence type="ECO:0000256" key="14">
    <source>
        <dbReference type="SAM" id="MobiDB-lite"/>
    </source>
</evidence>
<dbReference type="Gene3D" id="1.20.960.10">
    <property type="entry name" value="Mitochondrial outer membrane translocase complex, subunit Tom20 domain"/>
    <property type="match status" value="1"/>
</dbReference>
<gene>
    <name evidence="15" type="ORF">METBISCDRAFT_29154</name>
</gene>
<dbReference type="GO" id="GO:0008320">
    <property type="term" value="F:protein transmembrane transporter activity"/>
    <property type="evidence" value="ECO:0007669"/>
    <property type="project" value="TreeGrafter"/>
</dbReference>
<keyword evidence="4" id="KW-0812">Transmembrane</keyword>
<keyword evidence="6" id="KW-0653">Protein transport</keyword>
<name>A0A4P9Z760_9ASCO</name>
<keyword evidence="3" id="KW-0813">Transport</keyword>
<comment type="similarity">
    <text evidence="2">Belongs to the Tom20 family.</text>
</comment>
<sequence length="192" mass="20923">MRIALHIASVAAAGMVAYAVYFDYNRRNSPKFRKQLRKRQHREQKQAAKAQEESKKAKMLAVKKALTEDLAQNPLPTDLSKKEEFFLENVAVGEQLANDPNTKIEAALKFYKALAVYPNPTDIMGIYHKTLPEDVYELLVMMIALQPPAAITNIIGGPGGLSGAASAAHAAAAAATEAEAQEETKPSETDLD</sequence>
<feature type="compositionally biased region" description="Basic and acidic residues" evidence="14">
    <location>
        <begin position="182"/>
        <end position="192"/>
    </location>
</feature>
<dbReference type="SUPFAM" id="SSF47157">
    <property type="entry name" value="Mitochondrial import receptor subunit Tom20"/>
    <property type="match status" value="1"/>
</dbReference>
<evidence type="ECO:0000256" key="7">
    <source>
        <dbReference type="ARBA" id="ARBA00022989"/>
    </source>
</evidence>
<dbReference type="GO" id="GO:0030150">
    <property type="term" value="P:protein import into mitochondrial matrix"/>
    <property type="evidence" value="ECO:0007669"/>
    <property type="project" value="TreeGrafter"/>
</dbReference>
<feature type="region of interest" description="Disordered" evidence="14">
    <location>
        <begin position="172"/>
        <end position="192"/>
    </location>
</feature>
<dbReference type="FunFam" id="1.20.960.10:FF:000002">
    <property type="entry name" value="Mitochondrial import receptor subunit TOM20"/>
    <property type="match status" value="1"/>
</dbReference>
<keyword evidence="9" id="KW-0472">Membrane</keyword>
<keyword evidence="15" id="KW-0675">Receptor</keyword>
<evidence type="ECO:0000313" key="15">
    <source>
        <dbReference type="EMBL" id="RKP28465.1"/>
    </source>
</evidence>
<dbReference type="GO" id="GO:0005742">
    <property type="term" value="C:mitochondrial outer membrane translocase complex"/>
    <property type="evidence" value="ECO:0007669"/>
    <property type="project" value="InterPro"/>
</dbReference>
<comment type="subcellular location">
    <subcellularLocation>
        <location evidence="1">Mitochondrion outer membrane</location>
        <topology evidence="1">Single-pass membrane protein</topology>
    </subcellularLocation>
</comment>
<accession>A0A4P9Z760</accession>
<evidence type="ECO:0000313" key="16">
    <source>
        <dbReference type="Proteomes" id="UP000268321"/>
    </source>
</evidence>
<dbReference type="PANTHER" id="PTHR12430:SF0">
    <property type="entry name" value="TRANSLOCASE OF OUTER MITOCHONDRIAL MEMBRANE 20"/>
    <property type="match status" value="1"/>
</dbReference>
<evidence type="ECO:0000256" key="9">
    <source>
        <dbReference type="ARBA" id="ARBA00023136"/>
    </source>
</evidence>
<evidence type="ECO:0000256" key="5">
    <source>
        <dbReference type="ARBA" id="ARBA00022787"/>
    </source>
</evidence>
<evidence type="ECO:0000256" key="3">
    <source>
        <dbReference type="ARBA" id="ARBA00022448"/>
    </source>
</evidence>
<evidence type="ECO:0000256" key="1">
    <source>
        <dbReference type="ARBA" id="ARBA00004572"/>
    </source>
</evidence>
<keyword evidence="5" id="KW-1000">Mitochondrion outer membrane</keyword>
<protein>
    <recommendedName>
        <fullName evidence="11">Mitochondrial import receptor subunit TOM20</fullName>
    </recommendedName>
    <alternativeName>
        <fullName evidence="10">Mitochondrial 20 kDa outer membrane protein</fullName>
    </alternativeName>
    <alternativeName>
        <fullName evidence="12">Mitochondrial import receptor subunit tom20</fullName>
    </alternativeName>
    <alternativeName>
        <fullName evidence="13">Translocase of outer membrane 20 kDa subunit</fullName>
    </alternativeName>
</protein>
<dbReference type="GO" id="GO:0006605">
    <property type="term" value="P:protein targeting"/>
    <property type="evidence" value="ECO:0007669"/>
    <property type="project" value="InterPro"/>
</dbReference>
<dbReference type="InterPro" id="IPR002056">
    <property type="entry name" value="MAS20"/>
</dbReference>
<proteinExistence type="inferred from homology"/>
<evidence type="ECO:0000256" key="12">
    <source>
        <dbReference type="ARBA" id="ARBA00073975"/>
    </source>
</evidence>
<dbReference type="PRINTS" id="PR00351">
    <property type="entry name" value="OM20RECEPTOR"/>
</dbReference>
<evidence type="ECO:0000256" key="11">
    <source>
        <dbReference type="ARBA" id="ARBA00068548"/>
    </source>
</evidence>
<dbReference type="PIRSF" id="PIRSF037707">
    <property type="entry name" value="MAS20_rcpt"/>
    <property type="match status" value="1"/>
</dbReference>
<dbReference type="PANTHER" id="PTHR12430">
    <property type="entry name" value="MITOCHONDRIAL IMPORT RECEPTOR SUBUNIT TOM20"/>
    <property type="match status" value="1"/>
</dbReference>
<dbReference type="Proteomes" id="UP000268321">
    <property type="component" value="Unassembled WGS sequence"/>
</dbReference>
<dbReference type="EMBL" id="ML004898">
    <property type="protein sequence ID" value="RKP28465.1"/>
    <property type="molecule type" value="Genomic_DNA"/>
</dbReference>
<evidence type="ECO:0000256" key="6">
    <source>
        <dbReference type="ARBA" id="ARBA00022927"/>
    </source>
</evidence>
<dbReference type="InterPro" id="IPR023392">
    <property type="entry name" value="Tom20_dom_sf"/>
</dbReference>
<evidence type="ECO:0000256" key="4">
    <source>
        <dbReference type="ARBA" id="ARBA00022692"/>
    </source>
</evidence>
<evidence type="ECO:0000256" key="13">
    <source>
        <dbReference type="ARBA" id="ARBA00080405"/>
    </source>
</evidence>